<dbReference type="Proteomes" id="UP000634136">
    <property type="component" value="Unassembled WGS sequence"/>
</dbReference>
<organism evidence="1 2">
    <name type="scientific">Senna tora</name>
    <dbReference type="NCBI Taxonomy" id="362788"/>
    <lineage>
        <taxon>Eukaryota</taxon>
        <taxon>Viridiplantae</taxon>
        <taxon>Streptophyta</taxon>
        <taxon>Embryophyta</taxon>
        <taxon>Tracheophyta</taxon>
        <taxon>Spermatophyta</taxon>
        <taxon>Magnoliopsida</taxon>
        <taxon>eudicotyledons</taxon>
        <taxon>Gunneridae</taxon>
        <taxon>Pentapetalae</taxon>
        <taxon>rosids</taxon>
        <taxon>fabids</taxon>
        <taxon>Fabales</taxon>
        <taxon>Fabaceae</taxon>
        <taxon>Caesalpinioideae</taxon>
        <taxon>Cassia clade</taxon>
        <taxon>Senna</taxon>
    </lineage>
</organism>
<evidence type="ECO:0000313" key="2">
    <source>
        <dbReference type="Proteomes" id="UP000634136"/>
    </source>
</evidence>
<dbReference type="AlphaFoldDB" id="A0A834VZU4"/>
<keyword evidence="2" id="KW-1185">Reference proteome</keyword>
<name>A0A834VZU4_9FABA</name>
<protein>
    <submittedName>
        <fullName evidence="1">Uncharacterized protein</fullName>
    </submittedName>
</protein>
<accession>A0A834VZU4</accession>
<sequence length="24" mass="2659">MENIKGSRAHEMAALVTTQPFVLD</sequence>
<dbReference type="EMBL" id="JAAIUW010000013">
    <property type="protein sequence ID" value="KAF7803210.1"/>
    <property type="molecule type" value="Genomic_DNA"/>
</dbReference>
<proteinExistence type="predicted"/>
<comment type="caution">
    <text evidence="1">The sequence shown here is derived from an EMBL/GenBank/DDBJ whole genome shotgun (WGS) entry which is preliminary data.</text>
</comment>
<gene>
    <name evidence="1" type="ORF">G2W53_042321</name>
</gene>
<evidence type="ECO:0000313" key="1">
    <source>
        <dbReference type="EMBL" id="KAF7803210.1"/>
    </source>
</evidence>
<reference evidence="1" key="1">
    <citation type="submission" date="2020-09" db="EMBL/GenBank/DDBJ databases">
        <title>Genome-Enabled Discovery of Anthraquinone Biosynthesis in Senna tora.</title>
        <authorList>
            <person name="Kang S.-H."/>
            <person name="Pandey R.P."/>
            <person name="Lee C.-M."/>
            <person name="Sim J.-S."/>
            <person name="Jeong J.-T."/>
            <person name="Choi B.-S."/>
            <person name="Jung M."/>
            <person name="Ginzburg D."/>
            <person name="Zhao K."/>
            <person name="Won S.Y."/>
            <person name="Oh T.-J."/>
            <person name="Yu Y."/>
            <person name="Kim N.-H."/>
            <person name="Lee O.R."/>
            <person name="Lee T.-H."/>
            <person name="Bashyal P."/>
            <person name="Kim T.-S."/>
            <person name="Lee W.-H."/>
            <person name="Kawkins C."/>
            <person name="Kim C.-K."/>
            <person name="Kim J.S."/>
            <person name="Ahn B.O."/>
            <person name="Rhee S.Y."/>
            <person name="Sohng J.K."/>
        </authorList>
    </citation>
    <scope>NUCLEOTIDE SEQUENCE</scope>
    <source>
        <tissue evidence="1">Leaf</tissue>
    </source>
</reference>